<organism evidence="2 3">
    <name type="scientific">Glonium stellatum</name>
    <dbReference type="NCBI Taxonomy" id="574774"/>
    <lineage>
        <taxon>Eukaryota</taxon>
        <taxon>Fungi</taxon>
        <taxon>Dikarya</taxon>
        <taxon>Ascomycota</taxon>
        <taxon>Pezizomycotina</taxon>
        <taxon>Dothideomycetes</taxon>
        <taxon>Pleosporomycetidae</taxon>
        <taxon>Gloniales</taxon>
        <taxon>Gloniaceae</taxon>
        <taxon>Glonium</taxon>
    </lineage>
</organism>
<name>A0A8E2JPW9_9PEZI</name>
<proteinExistence type="predicted"/>
<protein>
    <submittedName>
        <fullName evidence="2">Uncharacterized protein</fullName>
    </submittedName>
</protein>
<evidence type="ECO:0000313" key="2">
    <source>
        <dbReference type="EMBL" id="OCL05285.1"/>
    </source>
</evidence>
<feature type="transmembrane region" description="Helical" evidence="1">
    <location>
        <begin position="211"/>
        <end position="233"/>
    </location>
</feature>
<dbReference type="EMBL" id="KV750329">
    <property type="protein sequence ID" value="OCL05285.1"/>
    <property type="molecule type" value="Genomic_DNA"/>
</dbReference>
<feature type="transmembrane region" description="Helical" evidence="1">
    <location>
        <begin position="138"/>
        <end position="159"/>
    </location>
</feature>
<keyword evidence="1" id="KW-0812">Transmembrane</keyword>
<gene>
    <name evidence="2" type="ORF">AOQ84DRAFT_399662</name>
</gene>
<dbReference type="OrthoDB" id="2896006at2759"/>
<dbReference type="AlphaFoldDB" id="A0A8E2JPW9"/>
<feature type="transmembrane region" description="Helical" evidence="1">
    <location>
        <begin position="253"/>
        <end position="277"/>
    </location>
</feature>
<sequence length="381" mass="42016">MVAYVGHAVRRGVEQASAMFVSNGNGQARIQVEVEIPTWGKFILCGTLIVFVLVLSSLEYTLKDVVATLTMVETPSAAITISPSADSEDPDAPLEKEGLLEAGPAITLVHSRPITFHIRSTLRHLTSQAGRFARWRGLVAFIFYSFTTGLTTNFLNAIVPRIVPARLMVLSAVAAILLARVHAAWTHIVISLPSTKRFYQRIPPMSSWRQLWIPAAAKASAGYVAAYVAMGFVRISQLHNIDPNDFSGYTGMQWVTLVLRVVGLFALVTFSALFVVLPATVTLTRIEASLLPEDEETIVPFDRTFGGKVVPTILGGTGCIGFVEAWRTFNWEARRRLVKLYVKIFMIMLAITLLMGNILLVEVWAILGPQLTELLANYRRS</sequence>
<feature type="transmembrane region" description="Helical" evidence="1">
    <location>
        <begin position="165"/>
        <end position="190"/>
    </location>
</feature>
<keyword evidence="1" id="KW-1133">Transmembrane helix</keyword>
<feature type="transmembrane region" description="Helical" evidence="1">
    <location>
        <begin position="344"/>
        <end position="367"/>
    </location>
</feature>
<reference evidence="2 3" key="1">
    <citation type="journal article" date="2016" name="Nat. Commun.">
        <title>Ectomycorrhizal ecology is imprinted in the genome of the dominant symbiotic fungus Cenococcum geophilum.</title>
        <authorList>
            <consortium name="DOE Joint Genome Institute"/>
            <person name="Peter M."/>
            <person name="Kohler A."/>
            <person name="Ohm R.A."/>
            <person name="Kuo A."/>
            <person name="Krutzmann J."/>
            <person name="Morin E."/>
            <person name="Arend M."/>
            <person name="Barry K.W."/>
            <person name="Binder M."/>
            <person name="Choi C."/>
            <person name="Clum A."/>
            <person name="Copeland A."/>
            <person name="Grisel N."/>
            <person name="Haridas S."/>
            <person name="Kipfer T."/>
            <person name="LaButti K."/>
            <person name="Lindquist E."/>
            <person name="Lipzen A."/>
            <person name="Maire R."/>
            <person name="Meier B."/>
            <person name="Mihaltcheva S."/>
            <person name="Molinier V."/>
            <person name="Murat C."/>
            <person name="Poggeler S."/>
            <person name="Quandt C.A."/>
            <person name="Sperisen C."/>
            <person name="Tritt A."/>
            <person name="Tisserant E."/>
            <person name="Crous P.W."/>
            <person name="Henrissat B."/>
            <person name="Nehls U."/>
            <person name="Egli S."/>
            <person name="Spatafora J.W."/>
            <person name="Grigoriev I.V."/>
            <person name="Martin F.M."/>
        </authorList>
    </citation>
    <scope>NUCLEOTIDE SEQUENCE [LARGE SCALE GENOMIC DNA]</scope>
    <source>
        <strain evidence="2 3">CBS 207.34</strain>
    </source>
</reference>
<accession>A0A8E2JPW9</accession>
<keyword evidence="1" id="KW-0472">Membrane</keyword>
<dbReference type="Proteomes" id="UP000250140">
    <property type="component" value="Unassembled WGS sequence"/>
</dbReference>
<feature type="transmembrane region" description="Helical" evidence="1">
    <location>
        <begin position="39"/>
        <end position="58"/>
    </location>
</feature>
<evidence type="ECO:0000256" key="1">
    <source>
        <dbReference type="SAM" id="Phobius"/>
    </source>
</evidence>
<keyword evidence="3" id="KW-1185">Reference proteome</keyword>
<evidence type="ECO:0000313" key="3">
    <source>
        <dbReference type="Proteomes" id="UP000250140"/>
    </source>
</evidence>